<accession>A0A1E1KB72</accession>
<gene>
    <name evidence="1" type="ORF">RCO7_14367</name>
</gene>
<name>A0A1E1KB72_9HELO</name>
<evidence type="ECO:0000313" key="2">
    <source>
        <dbReference type="Proteomes" id="UP000178129"/>
    </source>
</evidence>
<comment type="caution">
    <text evidence="1">The sequence shown here is derived from an EMBL/GenBank/DDBJ whole genome shotgun (WGS) entry which is preliminary data.</text>
</comment>
<proteinExistence type="predicted"/>
<dbReference type="AlphaFoldDB" id="A0A1E1KB72"/>
<dbReference type="EMBL" id="FJUW01000010">
    <property type="protein sequence ID" value="CZS95327.1"/>
    <property type="molecule type" value="Genomic_DNA"/>
</dbReference>
<reference evidence="2" key="1">
    <citation type="submission" date="2016-03" db="EMBL/GenBank/DDBJ databases">
        <authorList>
            <person name="Ploux O."/>
        </authorList>
    </citation>
    <scope>NUCLEOTIDE SEQUENCE [LARGE SCALE GENOMIC DNA]</scope>
    <source>
        <strain evidence="2">UK7</strain>
    </source>
</reference>
<sequence length="69" mass="7679">MIRPFDGSNPVAEIGEASGHQTLSLCTYPILVRLSWHKLANSTSVCSFFQAALRLEVHNIPGEHEEERS</sequence>
<dbReference type="Proteomes" id="UP000178129">
    <property type="component" value="Unassembled WGS sequence"/>
</dbReference>
<protein>
    <submittedName>
        <fullName evidence="1">Uncharacterized protein</fullName>
    </submittedName>
</protein>
<organism evidence="1 2">
    <name type="scientific">Rhynchosporium graminicola</name>
    <dbReference type="NCBI Taxonomy" id="2792576"/>
    <lineage>
        <taxon>Eukaryota</taxon>
        <taxon>Fungi</taxon>
        <taxon>Dikarya</taxon>
        <taxon>Ascomycota</taxon>
        <taxon>Pezizomycotina</taxon>
        <taxon>Leotiomycetes</taxon>
        <taxon>Helotiales</taxon>
        <taxon>Ploettnerulaceae</taxon>
        <taxon>Rhynchosporium</taxon>
    </lineage>
</organism>
<keyword evidence="2" id="KW-1185">Reference proteome</keyword>
<dbReference type="InParanoid" id="A0A1E1KB72"/>
<evidence type="ECO:0000313" key="1">
    <source>
        <dbReference type="EMBL" id="CZS95327.1"/>
    </source>
</evidence>